<dbReference type="EMBL" id="CAAALY010247606">
    <property type="protein sequence ID" value="VEL34412.1"/>
    <property type="molecule type" value="Genomic_DNA"/>
</dbReference>
<dbReference type="AlphaFoldDB" id="A0A3S5C4A8"/>
<evidence type="ECO:0000313" key="1">
    <source>
        <dbReference type="EMBL" id="VEL34412.1"/>
    </source>
</evidence>
<proteinExistence type="predicted"/>
<protein>
    <submittedName>
        <fullName evidence="1">Uncharacterized protein</fullName>
    </submittedName>
</protein>
<gene>
    <name evidence="1" type="ORF">PXEA_LOCUS27852</name>
</gene>
<sequence length="168" mass="18263">MRAFAVVLARSVVESARKPYATFRAKCGVFDAIPFFFTRAYAGSIPFETYQLCSPPIPSLLVSLCPTLPSCPSRLSPQAVAAKSMIAQLSPPRSDAFVLTDLSSKWDQAASGPRSSQGIGSLLLDFARAQRVCQLLAELAGLLSCLQFAEEFIKQAGYECLFDWVICL</sequence>
<reference evidence="1" key="1">
    <citation type="submission" date="2018-11" db="EMBL/GenBank/DDBJ databases">
        <authorList>
            <consortium name="Pathogen Informatics"/>
        </authorList>
    </citation>
    <scope>NUCLEOTIDE SEQUENCE</scope>
</reference>
<name>A0A3S5C4A8_9PLAT</name>
<keyword evidence="2" id="KW-1185">Reference proteome</keyword>
<accession>A0A3S5C4A8</accession>
<comment type="caution">
    <text evidence="1">The sequence shown here is derived from an EMBL/GenBank/DDBJ whole genome shotgun (WGS) entry which is preliminary data.</text>
</comment>
<organism evidence="1 2">
    <name type="scientific">Protopolystoma xenopodis</name>
    <dbReference type="NCBI Taxonomy" id="117903"/>
    <lineage>
        <taxon>Eukaryota</taxon>
        <taxon>Metazoa</taxon>
        <taxon>Spiralia</taxon>
        <taxon>Lophotrochozoa</taxon>
        <taxon>Platyhelminthes</taxon>
        <taxon>Monogenea</taxon>
        <taxon>Polyopisthocotylea</taxon>
        <taxon>Polystomatidea</taxon>
        <taxon>Polystomatidae</taxon>
        <taxon>Protopolystoma</taxon>
    </lineage>
</organism>
<evidence type="ECO:0000313" key="2">
    <source>
        <dbReference type="Proteomes" id="UP000784294"/>
    </source>
</evidence>
<dbReference type="Proteomes" id="UP000784294">
    <property type="component" value="Unassembled WGS sequence"/>
</dbReference>